<dbReference type="FunFam" id="3.60.10.10:FF:000002">
    <property type="entry name" value="CCR4-NOT transcription complex subunit 6 like"/>
    <property type="match status" value="1"/>
</dbReference>
<keyword evidence="17" id="KW-0539">Nucleus</keyword>
<dbReference type="CDD" id="cd09097">
    <property type="entry name" value="Deadenylase_CCR4"/>
    <property type="match status" value="1"/>
</dbReference>
<evidence type="ECO:0000256" key="13">
    <source>
        <dbReference type="ARBA" id="ARBA00022839"/>
    </source>
</evidence>
<keyword evidence="15" id="KW-0805">Transcription regulation</keyword>
<dbReference type="PANTHER" id="PTHR12121:SF100">
    <property type="entry name" value="POLY(A)-SPECIFIC RIBONUCLEASE"/>
    <property type="match status" value="1"/>
</dbReference>
<feature type="domain" description="Endonuclease/exonuclease/phosphatase" evidence="19">
    <location>
        <begin position="266"/>
        <end position="603"/>
    </location>
</feature>
<dbReference type="EMBL" id="CADEPM010000008">
    <property type="protein sequence ID" value="CAB3409477.1"/>
    <property type="molecule type" value="Genomic_DNA"/>
</dbReference>
<evidence type="ECO:0000256" key="8">
    <source>
        <dbReference type="ARBA" id="ARBA00022614"/>
    </source>
</evidence>
<dbReference type="GO" id="GO:0005737">
    <property type="term" value="C:cytoplasm"/>
    <property type="evidence" value="ECO:0007669"/>
    <property type="project" value="UniProtKB-SubCell"/>
</dbReference>
<sequence>MMPESDSSGSATHQQRTIANSNNERRNSNGKRFVRRARRWAELQHRRQMKRDETPHTGVPEPPNVYDYVEVATGGDDGISATTTPKTSLGHRQSFPLHPRRQPMFYATRHAPCYRSASDVPIFYYSECVNEHGVPYISLWQTGGLPRALRQNSPSSSSDSMLSLITNDLSTTSIHSPNSSSSSSEQDDYYYEFLSSSQLPAKRAAPPFAKRDSATSQKPKKLIISKPLYIPPDFLVNTVPPPERSWVMIRNTVSERPIATFTALCYNVLCDKYATVNQYSYCPSWALNWEYRKTLILKEIRTYEADIITLQEVETEQFRTLFQPELKSLGYVGIFTPKSRAKTMSEEERKYVDGCAIFWKTEKFELERQHAIEFTSLAMKRASTSENMLNRVMPRDNIALCAVLKVKESVYTNGKRGVPSRMSIPHDDNVVGSPLVVCTAHIHWDPEFCDVKLVQTMMLAHEVSRLNEEVAKKFNMTTQQVPVLICGDLNSLPESGVFEFLSRGKISRRHSDLKSFRDDACLEKFTNSTDKNFITHPLRLDSAVDISAIPFTNYTLDFRGMIDYIFSTPQSLARLGILGSFDQNWVINNKILGFPHPHVPSDHIPIMAHYAIIPVSHQRQPPPPHQPSVGVIGGGYPQPSTHSSSFLR</sequence>
<dbReference type="SUPFAM" id="SSF56219">
    <property type="entry name" value="DNase I-like"/>
    <property type="match status" value="1"/>
</dbReference>
<keyword evidence="11" id="KW-0677">Repeat</keyword>
<keyword evidence="14" id="KW-0460">Magnesium</keyword>
<keyword evidence="21" id="KW-1185">Reference proteome</keyword>
<feature type="region of interest" description="Disordered" evidence="18">
    <location>
        <begin position="45"/>
        <end position="64"/>
    </location>
</feature>
<evidence type="ECO:0000256" key="7">
    <source>
        <dbReference type="ARBA" id="ARBA00022490"/>
    </source>
</evidence>
<dbReference type="GO" id="GO:0004535">
    <property type="term" value="F:poly(A)-specific ribonuclease activity"/>
    <property type="evidence" value="ECO:0007669"/>
    <property type="project" value="UniProtKB-EC"/>
</dbReference>
<dbReference type="GO" id="GO:0005634">
    <property type="term" value="C:nucleus"/>
    <property type="evidence" value="ECO:0007669"/>
    <property type="project" value="UniProtKB-SubCell"/>
</dbReference>
<comment type="catalytic activity">
    <reaction evidence="1">
        <text>Exonucleolytic cleavage of poly(A) to 5'-AMP.</text>
        <dbReference type="EC" id="3.1.13.4"/>
    </reaction>
</comment>
<evidence type="ECO:0000256" key="11">
    <source>
        <dbReference type="ARBA" id="ARBA00022737"/>
    </source>
</evidence>
<evidence type="ECO:0000256" key="14">
    <source>
        <dbReference type="ARBA" id="ARBA00022842"/>
    </source>
</evidence>
<comment type="similarity">
    <text evidence="5">Belongs to the CCR4/nocturin family.</text>
</comment>
<keyword evidence="16" id="KW-0804">Transcription</keyword>
<gene>
    <name evidence="20" type="ORF">CBOVIS_LOCUS11125</name>
</gene>
<evidence type="ECO:0000256" key="1">
    <source>
        <dbReference type="ARBA" id="ARBA00001663"/>
    </source>
</evidence>
<keyword evidence="9" id="KW-0540">Nuclease</keyword>
<evidence type="ECO:0000256" key="4">
    <source>
        <dbReference type="ARBA" id="ARBA00004496"/>
    </source>
</evidence>
<evidence type="ECO:0000259" key="19">
    <source>
        <dbReference type="Pfam" id="PF03372"/>
    </source>
</evidence>
<keyword evidence="7" id="KW-0963">Cytoplasm</keyword>
<comment type="subcellular location">
    <subcellularLocation>
        <location evidence="4">Cytoplasm</location>
    </subcellularLocation>
    <subcellularLocation>
        <location evidence="3">Nucleus</location>
    </subcellularLocation>
</comment>
<keyword evidence="13" id="KW-0269">Exonuclease</keyword>
<evidence type="ECO:0000313" key="21">
    <source>
        <dbReference type="Proteomes" id="UP000494206"/>
    </source>
</evidence>
<dbReference type="PANTHER" id="PTHR12121">
    <property type="entry name" value="CARBON CATABOLITE REPRESSOR PROTEIN 4"/>
    <property type="match status" value="1"/>
</dbReference>
<dbReference type="InterPro" id="IPR005135">
    <property type="entry name" value="Endo/exonuclease/phosphatase"/>
</dbReference>
<comment type="caution">
    <text evidence="20">The sequence shown here is derived from an EMBL/GenBank/DDBJ whole genome shotgun (WGS) entry which is preliminary data.</text>
</comment>
<dbReference type="Pfam" id="PF03372">
    <property type="entry name" value="Exo_endo_phos"/>
    <property type="match status" value="1"/>
</dbReference>
<dbReference type="Gene3D" id="3.60.10.10">
    <property type="entry name" value="Endonuclease/exonuclease/phosphatase"/>
    <property type="match status" value="1"/>
</dbReference>
<organism evidence="20 21">
    <name type="scientific">Caenorhabditis bovis</name>
    <dbReference type="NCBI Taxonomy" id="2654633"/>
    <lineage>
        <taxon>Eukaryota</taxon>
        <taxon>Metazoa</taxon>
        <taxon>Ecdysozoa</taxon>
        <taxon>Nematoda</taxon>
        <taxon>Chromadorea</taxon>
        <taxon>Rhabditida</taxon>
        <taxon>Rhabditina</taxon>
        <taxon>Rhabditomorpha</taxon>
        <taxon>Rhabditoidea</taxon>
        <taxon>Rhabditidae</taxon>
        <taxon>Peloderinae</taxon>
        <taxon>Caenorhabditis</taxon>
    </lineage>
</organism>
<evidence type="ECO:0000256" key="9">
    <source>
        <dbReference type="ARBA" id="ARBA00022722"/>
    </source>
</evidence>
<keyword evidence="10" id="KW-0479">Metal-binding</keyword>
<feature type="compositionally biased region" description="Basic and acidic residues" evidence="18">
    <location>
        <begin position="45"/>
        <end position="55"/>
    </location>
</feature>
<proteinExistence type="inferred from homology"/>
<feature type="compositionally biased region" description="Polar residues" evidence="18">
    <location>
        <begin position="1"/>
        <end position="22"/>
    </location>
</feature>
<protein>
    <recommendedName>
        <fullName evidence="6">poly(A)-specific ribonuclease</fullName>
        <ecNumber evidence="6">3.1.13.4</ecNumber>
    </recommendedName>
</protein>
<reference evidence="20 21" key="1">
    <citation type="submission" date="2020-04" db="EMBL/GenBank/DDBJ databases">
        <authorList>
            <person name="Laetsch R D."/>
            <person name="Stevens L."/>
            <person name="Kumar S."/>
            <person name="Blaxter L. M."/>
        </authorList>
    </citation>
    <scope>NUCLEOTIDE SEQUENCE [LARGE SCALE GENOMIC DNA]</scope>
</reference>
<dbReference type="AlphaFoldDB" id="A0A8S1F6L5"/>
<comment type="cofactor">
    <cofactor evidence="2">
        <name>Mg(2+)</name>
        <dbReference type="ChEBI" id="CHEBI:18420"/>
    </cofactor>
</comment>
<keyword evidence="12" id="KW-0378">Hydrolase</keyword>
<evidence type="ECO:0000256" key="3">
    <source>
        <dbReference type="ARBA" id="ARBA00004123"/>
    </source>
</evidence>
<feature type="compositionally biased region" description="Polar residues" evidence="18">
    <location>
        <begin position="638"/>
        <end position="648"/>
    </location>
</feature>
<feature type="region of interest" description="Disordered" evidence="18">
    <location>
        <begin position="616"/>
        <end position="648"/>
    </location>
</feature>
<evidence type="ECO:0000256" key="2">
    <source>
        <dbReference type="ARBA" id="ARBA00001946"/>
    </source>
</evidence>
<evidence type="ECO:0000313" key="20">
    <source>
        <dbReference type="EMBL" id="CAB3409477.1"/>
    </source>
</evidence>
<dbReference type="EC" id="3.1.13.4" evidence="6"/>
<evidence type="ECO:0000256" key="12">
    <source>
        <dbReference type="ARBA" id="ARBA00022801"/>
    </source>
</evidence>
<feature type="region of interest" description="Disordered" evidence="18">
    <location>
        <begin position="1"/>
        <end position="34"/>
    </location>
</feature>
<evidence type="ECO:0000256" key="6">
    <source>
        <dbReference type="ARBA" id="ARBA00012161"/>
    </source>
</evidence>
<accession>A0A8S1F6L5</accession>
<evidence type="ECO:0000256" key="15">
    <source>
        <dbReference type="ARBA" id="ARBA00023015"/>
    </source>
</evidence>
<dbReference type="OrthoDB" id="428734at2759"/>
<dbReference type="Proteomes" id="UP000494206">
    <property type="component" value="Unassembled WGS sequence"/>
</dbReference>
<dbReference type="GO" id="GO:0046872">
    <property type="term" value="F:metal ion binding"/>
    <property type="evidence" value="ECO:0007669"/>
    <property type="project" value="UniProtKB-KW"/>
</dbReference>
<name>A0A8S1F6L5_9PELO</name>
<evidence type="ECO:0000256" key="5">
    <source>
        <dbReference type="ARBA" id="ARBA00010774"/>
    </source>
</evidence>
<dbReference type="InterPro" id="IPR050410">
    <property type="entry name" value="CCR4/nocturin_mRNA_transcr"/>
</dbReference>
<keyword evidence="8" id="KW-0433">Leucine-rich repeat</keyword>
<evidence type="ECO:0000256" key="16">
    <source>
        <dbReference type="ARBA" id="ARBA00023163"/>
    </source>
</evidence>
<evidence type="ECO:0000256" key="17">
    <source>
        <dbReference type="ARBA" id="ARBA00023242"/>
    </source>
</evidence>
<evidence type="ECO:0000256" key="10">
    <source>
        <dbReference type="ARBA" id="ARBA00022723"/>
    </source>
</evidence>
<evidence type="ECO:0000256" key="18">
    <source>
        <dbReference type="SAM" id="MobiDB-lite"/>
    </source>
</evidence>
<dbReference type="InterPro" id="IPR036691">
    <property type="entry name" value="Endo/exonu/phosph_ase_sf"/>
</dbReference>